<comment type="caution">
    <text evidence="2">The sequence shown here is derived from an EMBL/GenBank/DDBJ whole genome shotgun (WGS) entry which is preliminary data.</text>
</comment>
<evidence type="ECO:0008006" key="4">
    <source>
        <dbReference type="Google" id="ProtNLM"/>
    </source>
</evidence>
<dbReference type="EMBL" id="SMGO01000001">
    <property type="protein sequence ID" value="TCK85110.1"/>
    <property type="molecule type" value="Genomic_DNA"/>
</dbReference>
<dbReference type="Proteomes" id="UP000294616">
    <property type="component" value="Unassembled WGS sequence"/>
</dbReference>
<sequence>MKAIISVGLMLFVLAGCGISQQAKEMKTLADCTYRIVRVNSILVSGTDVQKLISKRDMSLTNIPSLALGFINKSIPLKADLTIEVSNPTNDYAAINYFDYEILINKQKLSEGAINQRIDIAPQGVKEVRLELNKNIYEFLANDSIRNDIQQFITGTNQSGKKTYITIRVKPAILIGDQLVHYPGFIDIQREFNNDLLLQL</sequence>
<feature type="signal peptide" evidence="1">
    <location>
        <begin position="1"/>
        <end position="23"/>
    </location>
</feature>
<gene>
    <name evidence="2" type="ORF">C8N28_0408</name>
</gene>
<name>A0A4R1M285_9SPHI</name>
<evidence type="ECO:0000256" key="1">
    <source>
        <dbReference type="SAM" id="SignalP"/>
    </source>
</evidence>
<dbReference type="AlphaFoldDB" id="A0A4R1M285"/>
<reference evidence="2 3" key="1">
    <citation type="submission" date="2019-03" db="EMBL/GenBank/DDBJ databases">
        <title>Genomic Encyclopedia of Archaeal and Bacterial Type Strains, Phase II (KMG-II): from individual species to whole genera.</title>
        <authorList>
            <person name="Goeker M."/>
        </authorList>
    </citation>
    <scope>NUCLEOTIDE SEQUENCE [LARGE SCALE GENOMIC DNA]</scope>
    <source>
        <strain evidence="2 3">DSM 22554</strain>
    </source>
</reference>
<evidence type="ECO:0000313" key="2">
    <source>
        <dbReference type="EMBL" id="TCK85110.1"/>
    </source>
</evidence>
<feature type="chain" id="PRO_5020717436" description="Late embryogenesis abundant protein" evidence="1">
    <location>
        <begin position="24"/>
        <end position="200"/>
    </location>
</feature>
<protein>
    <recommendedName>
        <fullName evidence="4">Late embryogenesis abundant protein</fullName>
    </recommendedName>
</protein>
<organism evidence="2 3">
    <name type="scientific">Albibacterium bauzanense</name>
    <dbReference type="NCBI Taxonomy" id="653929"/>
    <lineage>
        <taxon>Bacteria</taxon>
        <taxon>Pseudomonadati</taxon>
        <taxon>Bacteroidota</taxon>
        <taxon>Sphingobacteriia</taxon>
        <taxon>Sphingobacteriales</taxon>
        <taxon>Sphingobacteriaceae</taxon>
        <taxon>Albibacterium</taxon>
    </lineage>
</organism>
<dbReference type="RefSeq" id="WP_132221050.1">
    <property type="nucleotide sequence ID" value="NZ_SMGO01000001.1"/>
</dbReference>
<dbReference type="Gene3D" id="2.60.40.1820">
    <property type="match status" value="1"/>
</dbReference>
<dbReference type="OrthoDB" id="704817at2"/>
<keyword evidence="3" id="KW-1185">Reference proteome</keyword>
<accession>A0A4R1M285</accession>
<proteinExistence type="predicted"/>
<dbReference type="SUPFAM" id="SSF117070">
    <property type="entry name" value="LEA14-like"/>
    <property type="match status" value="1"/>
</dbReference>
<dbReference type="PROSITE" id="PS51257">
    <property type="entry name" value="PROKAR_LIPOPROTEIN"/>
    <property type="match status" value="1"/>
</dbReference>
<keyword evidence="1" id="KW-0732">Signal</keyword>
<evidence type="ECO:0000313" key="3">
    <source>
        <dbReference type="Proteomes" id="UP000294616"/>
    </source>
</evidence>